<dbReference type="InterPro" id="IPR011989">
    <property type="entry name" value="ARM-like"/>
</dbReference>
<feature type="region of interest" description="Disordered" evidence="5">
    <location>
        <begin position="1249"/>
        <end position="1301"/>
    </location>
</feature>
<feature type="coiled-coil region" evidence="4">
    <location>
        <begin position="1512"/>
        <end position="1599"/>
    </location>
</feature>
<feature type="region of interest" description="Disordered" evidence="5">
    <location>
        <begin position="1619"/>
        <end position="1652"/>
    </location>
</feature>
<reference evidence="8 9" key="1">
    <citation type="submission" date="2020-06" db="EMBL/GenBank/DDBJ databases">
        <title>The yeast mating-type switching endonuclease HO is a domesticated member of an unorthodox homing genetic element family.</title>
        <authorList>
            <person name="Coughlan A.Y."/>
            <person name="Lombardi L."/>
            <person name="Braun-Galleani S."/>
            <person name="Martos A.R."/>
            <person name="Galeote V."/>
            <person name="Bigey F."/>
            <person name="Dequin S."/>
            <person name="Byrne K.P."/>
            <person name="Wolfe K.H."/>
        </authorList>
    </citation>
    <scope>NUCLEOTIDE SEQUENCE [LARGE SCALE GENOMIC DNA]</scope>
    <source>
        <strain evidence="8 9">CBS2947</strain>
    </source>
</reference>
<dbReference type="GO" id="GO:0000139">
    <property type="term" value="C:Golgi membrane"/>
    <property type="evidence" value="ECO:0007669"/>
    <property type="project" value="InterPro"/>
</dbReference>
<organism evidence="8 9">
    <name type="scientific">Torulaspora globosa</name>
    <dbReference type="NCBI Taxonomy" id="48254"/>
    <lineage>
        <taxon>Eukaryota</taxon>
        <taxon>Fungi</taxon>
        <taxon>Dikarya</taxon>
        <taxon>Ascomycota</taxon>
        <taxon>Saccharomycotina</taxon>
        <taxon>Saccharomycetes</taxon>
        <taxon>Saccharomycetales</taxon>
        <taxon>Saccharomycetaceae</taxon>
        <taxon>Torulaspora</taxon>
    </lineage>
</organism>
<evidence type="ECO:0008006" key="10">
    <source>
        <dbReference type="Google" id="ProtNLM"/>
    </source>
</evidence>
<feature type="domain" description="Uso1/p115-like vesicle tethering protein C-terminal" evidence="7">
    <location>
        <begin position="1520"/>
        <end position="1643"/>
    </location>
</feature>
<evidence type="ECO:0000313" key="9">
    <source>
        <dbReference type="Proteomes" id="UP000510647"/>
    </source>
</evidence>
<dbReference type="Pfam" id="PF04869">
    <property type="entry name" value="Uso1_p115_head"/>
    <property type="match status" value="1"/>
</dbReference>
<dbReference type="GO" id="GO:0048211">
    <property type="term" value="P:Golgi vesicle docking"/>
    <property type="evidence" value="ECO:0007669"/>
    <property type="project" value="TreeGrafter"/>
</dbReference>
<feature type="compositionally biased region" description="Basic and acidic residues" evidence="5">
    <location>
        <begin position="1281"/>
        <end position="1293"/>
    </location>
</feature>
<accession>A0A7H9HWG5</accession>
<keyword evidence="3 4" id="KW-0175">Coiled coil</keyword>
<comment type="subcellular location">
    <subcellularLocation>
        <location evidence="1">Golgi apparatus</location>
    </subcellularLocation>
</comment>
<evidence type="ECO:0000313" key="8">
    <source>
        <dbReference type="EMBL" id="QLQ80805.1"/>
    </source>
</evidence>
<name>A0A7H9HWG5_9SACH</name>
<dbReference type="OrthoDB" id="198977at2759"/>
<gene>
    <name evidence="8" type="ORF">HG537_0E01600</name>
</gene>
<dbReference type="EMBL" id="CP059271">
    <property type="protein sequence ID" value="QLQ80805.1"/>
    <property type="molecule type" value="Genomic_DNA"/>
</dbReference>
<feature type="compositionally biased region" description="Acidic residues" evidence="5">
    <location>
        <begin position="1629"/>
        <end position="1652"/>
    </location>
</feature>
<dbReference type="Gene3D" id="1.25.10.10">
    <property type="entry name" value="Leucine-rich Repeat Variant"/>
    <property type="match status" value="1"/>
</dbReference>
<dbReference type="GO" id="GO:0005795">
    <property type="term" value="C:Golgi stack"/>
    <property type="evidence" value="ECO:0007669"/>
    <property type="project" value="TreeGrafter"/>
</dbReference>
<dbReference type="InterPro" id="IPR016024">
    <property type="entry name" value="ARM-type_fold"/>
</dbReference>
<protein>
    <recommendedName>
        <fullName evidence="10">Intracellular protein transport protein USO1</fullName>
    </recommendedName>
</protein>
<dbReference type="PANTHER" id="PTHR10013:SF0">
    <property type="entry name" value="GENERAL VESICULAR TRANSPORT FACTOR P115"/>
    <property type="match status" value="1"/>
</dbReference>
<dbReference type="InterPro" id="IPR006953">
    <property type="entry name" value="Vesicle_Uso1_P115_head"/>
</dbReference>
<evidence type="ECO:0000256" key="1">
    <source>
        <dbReference type="ARBA" id="ARBA00004555"/>
    </source>
</evidence>
<evidence type="ECO:0000256" key="4">
    <source>
        <dbReference type="SAM" id="Coils"/>
    </source>
</evidence>
<dbReference type="Gene3D" id="1.10.287.1490">
    <property type="match status" value="1"/>
</dbReference>
<evidence type="ECO:0000259" key="6">
    <source>
        <dbReference type="Pfam" id="PF04869"/>
    </source>
</evidence>
<evidence type="ECO:0000259" key="7">
    <source>
        <dbReference type="Pfam" id="PF04871"/>
    </source>
</evidence>
<dbReference type="Pfam" id="PF04871">
    <property type="entry name" value="Uso1_p115_C"/>
    <property type="match status" value="1"/>
</dbReference>
<proteinExistence type="predicted"/>
<dbReference type="InterPro" id="IPR006955">
    <property type="entry name" value="Uso1_p115_C"/>
</dbReference>
<dbReference type="GO" id="GO:0006886">
    <property type="term" value="P:intracellular protein transport"/>
    <property type="evidence" value="ECO:0007669"/>
    <property type="project" value="InterPro"/>
</dbReference>
<dbReference type="Proteomes" id="UP000510647">
    <property type="component" value="Chromosome 5"/>
</dbReference>
<dbReference type="GO" id="GO:0006888">
    <property type="term" value="P:endoplasmic reticulum to Golgi vesicle-mediated transport"/>
    <property type="evidence" value="ECO:0007669"/>
    <property type="project" value="TreeGrafter"/>
</dbReference>
<dbReference type="GO" id="GO:0005783">
    <property type="term" value="C:endoplasmic reticulum"/>
    <property type="evidence" value="ECO:0007669"/>
    <property type="project" value="TreeGrafter"/>
</dbReference>
<evidence type="ECO:0000256" key="5">
    <source>
        <dbReference type="SAM" id="MobiDB-lite"/>
    </source>
</evidence>
<keyword evidence="9" id="KW-1185">Reference proteome</keyword>
<evidence type="ECO:0000256" key="3">
    <source>
        <dbReference type="ARBA" id="ARBA00023054"/>
    </source>
</evidence>
<dbReference type="GO" id="GO:0048280">
    <property type="term" value="P:vesicle fusion with Golgi apparatus"/>
    <property type="evidence" value="ECO:0007669"/>
    <property type="project" value="InterPro"/>
</dbReference>
<sequence>MDLIQGLIQPVKVQSVDETIPTLSDRVESATLIGDRRSAILGLKAFSRDYREAVIATGLKPLLNTLKKDYEDESCVKAILETLLILFIRGDGNNDLTRSWISQQSRLQNGKYPSPLVMKQELQQVDQFSLWIADAITQSDEIVHLVLELLETENFHIRLYAIQLLEAVVATRPLRSRNAINSLPTGISTLVSLLDDAHEVVRDEAVLLLMAVVNDSPHVQKLVAFENIFDRLFSIIDEEGGLRGSLVVSDCLSLINNILKFNTSNQSLFLETGNLPQLARILDEPLSGEDFFWNDQRIVNIKTAMDIVSLTVEPCSSTTRNNQTHLLESNILMIVLRLAFYEGTPKRVRPIALLTAASIISGNEVCQTEFGKIDVPFFDPASLNSSSSQETKLVPVVRLLVHWVLFTNSVQLFQTRVASLELIKAYLYDNPTIQEKFLSQQIEAYGEVSNETHLRANLLEAILDYDPDLKLNPFKVFFAADLFMFLFQTDNKAHDKMRELMLHVKTGAEIDDIETLSSVQALSELLIASLSSEDIRIPISYVTLLIFWLYGDQKAVDQFLSQRSIVQSLSSFCYQLQDEDITIKCLVTMLLGVSYEFSSLTSAFTRKDYYEYLTKTLGQDNYLSRINQFKEKSLFSEEQNTGTVLTAAIDATGLPQVYFSPIFIQFFADNSYRIKTALSHKPEEEPLLNLSFEQFEELQNECSAVKKRIASLEEESRAKIDQLTIEYNELEKVYELCKEQRTAADEKCSILTQKSDNVEKELAEAVNTVKYLKEQESKLTDWKEEKTKEIKNKDLKLNELKEKSSLFEKDLKNIKAEKERAENGINKMNRELLKLTKENEKLQKTIDELDKAKKRGSKDLEGKQKDLDDMKRQYQILQEQNQRSLVQVNEWEGKYRAHDQLVSKLTEKLKSLAESFQQIQKERDELLTTVESLQATHDQSLTKYKEELSALSSKHSDLVHNQEQNILQLEKLSGTVKELEQKLEDEKKSCSLSLADRESNISQLKQELQSLANQKQLLEKANNELKESITKNESSSKETNEVLARLEKELQLSEEKVTVLEGRKQAAESLVQSQQHELEEALKSLKELENECKHKAESVISLENEIENKEKTYTRDVEKYNGELEALRKEKAKTSSLVSDLKKAITEAKQEYAKLEHELQRIKRDQENEQERSCKEIGQLNTTIENLKVETEDLRAKLRQTEEQKDILDKDLKATKEHESSLVTEVASIKAIIEEKNAALKELEKAKADSRAQLQQEKPNKKKAIKKSDSEVQDQQATLKKTTENVEPEREASEECSNSITEQYSEKIRALEDKIDENEREYEKTKTELDLYQSKFAQLKSESEKSLKERQDKIETLECENSNLKKKAEQNDQEYQKLKETTEKERAELNAKLNDLERTIDERTESNKVLQNDLEEMKDKLVKEHEKVEALQEQRGSLEEKMKKLTADNVEKVQSLQSKLDTLLKENNGMKTELDGFLKLLTESETIENGDFDLAEHLKRLKNKMAAGEEISVKHKNLITEHENQINSLTERNESLSTKLKSKESELSEVKLLLETKSKEVDNLQETKLSEMEELRQQLAALKNQNEELLKKSKNDTELDDLMLLVTDLDERNARYRKLLESNGIDLPSDIDEDDEEEGDEDSGDNQDGDDE</sequence>
<dbReference type="SUPFAM" id="SSF48371">
    <property type="entry name" value="ARM repeat"/>
    <property type="match status" value="1"/>
</dbReference>
<feature type="domain" description="Vesicle tethering protein Uso1/P115-like head" evidence="6">
    <location>
        <begin position="363"/>
        <end position="678"/>
    </location>
</feature>
<keyword evidence="2" id="KW-0333">Golgi apparatus</keyword>
<dbReference type="GO" id="GO:0012507">
    <property type="term" value="C:ER to Golgi transport vesicle membrane"/>
    <property type="evidence" value="ECO:0007669"/>
    <property type="project" value="TreeGrafter"/>
</dbReference>
<feature type="coiled-coil region" evidence="4">
    <location>
        <begin position="695"/>
        <end position="936"/>
    </location>
</feature>
<dbReference type="PANTHER" id="PTHR10013">
    <property type="entry name" value="GENERAL VESICULAR TRANSPORT FACTOR P115"/>
    <property type="match status" value="1"/>
</dbReference>
<evidence type="ECO:0000256" key="2">
    <source>
        <dbReference type="ARBA" id="ARBA00023034"/>
    </source>
</evidence>
<dbReference type="InterPro" id="IPR024095">
    <property type="entry name" value="Vesicle_P115"/>
</dbReference>